<dbReference type="SUPFAM" id="SSF50978">
    <property type="entry name" value="WD40 repeat-like"/>
    <property type="match status" value="2"/>
</dbReference>
<dbReference type="Pfam" id="PF23869">
    <property type="entry name" value="Beta-prop_WDR75_1st"/>
    <property type="match status" value="1"/>
</dbReference>
<protein>
    <submittedName>
        <fullName evidence="10">WD repeat-containing protein, variant</fullName>
    </submittedName>
</protein>
<keyword evidence="6" id="KW-0804">Transcription</keyword>
<evidence type="ECO:0000256" key="8">
    <source>
        <dbReference type="PROSITE-ProRule" id="PRU00221"/>
    </source>
</evidence>
<organism evidence="10 11">
    <name type="scientific">Coccidioides posadasii RMSCC 3488</name>
    <dbReference type="NCBI Taxonomy" id="454284"/>
    <lineage>
        <taxon>Eukaryota</taxon>
        <taxon>Fungi</taxon>
        <taxon>Dikarya</taxon>
        <taxon>Ascomycota</taxon>
        <taxon>Pezizomycotina</taxon>
        <taxon>Eurotiomycetes</taxon>
        <taxon>Eurotiomycetidae</taxon>
        <taxon>Onygenales</taxon>
        <taxon>Onygenaceae</taxon>
        <taxon>Coccidioides</taxon>
    </lineage>
</organism>
<dbReference type="Gene3D" id="2.130.10.10">
    <property type="entry name" value="YVTN repeat-like/Quinoprotein amine dehydrogenase"/>
    <property type="match status" value="3"/>
</dbReference>
<accession>A0A0J6FKW6</accession>
<dbReference type="InterPro" id="IPR001680">
    <property type="entry name" value="WD40_rpt"/>
</dbReference>
<dbReference type="InterPro" id="IPR015943">
    <property type="entry name" value="WD40/YVTN_repeat-like_dom_sf"/>
</dbReference>
<dbReference type="PANTHER" id="PTHR44215">
    <property type="entry name" value="WD REPEAT-CONTAINING PROTEIN 75"/>
    <property type="match status" value="1"/>
</dbReference>
<dbReference type="GO" id="GO:2000234">
    <property type="term" value="P:positive regulation of rRNA processing"/>
    <property type="evidence" value="ECO:0007669"/>
    <property type="project" value="TreeGrafter"/>
</dbReference>
<keyword evidence="7" id="KW-0539">Nucleus</keyword>
<dbReference type="InterPro" id="IPR053826">
    <property type="entry name" value="WDR75"/>
</dbReference>
<keyword evidence="2" id="KW-0690">Ribosome biogenesis</keyword>
<dbReference type="OrthoDB" id="4096at2759"/>
<proteinExistence type="predicted"/>
<dbReference type="GO" id="GO:0045943">
    <property type="term" value="P:positive regulation of transcription by RNA polymerase I"/>
    <property type="evidence" value="ECO:0007669"/>
    <property type="project" value="InterPro"/>
</dbReference>
<reference evidence="10 11" key="1">
    <citation type="submission" date="2007-06" db="EMBL/GenBank/DDBJ databases">
        <title>The Genome Sequence of Coccidioides posadasii RMSCC_3488.</title>
        <authorList>
            <consortium name="Coccidioides Genome Resources Consortium"/>
            <consortium name="The Broad Institute Genome Sequencing Platform"/>
            <person name="Henn M.R."/>
            <person name="Sykes S."/>
            <person name="Young S."/>
            <person name="Jaffe D."/>
            <person name="Berlin A."/>
            <person name="Alvarez P."/>
            <person name="Butler J."/>
            <person name="Gnerre S."/>
            <person name="Grabherr M."/>
            <person name="Mauceli E."/>
            <person name="Brockman W."/>
            <person name="Kodira C."/>
            <person name="Alvarado L."/>
            <person name="Zeng Q."/>
            <person name="Crawford M."/>
            <person name="Antoine C."/>
            <person name="Devon K."/>
            <person name="Galgiani J."/>
            <person name="Orsborn K."/>
            <person name="Lewis M.L."/>
            <person name="Nusbaum C."/>
            <person name="Galagan J."/>
            <person name="Birren B."/>
        </authorList>
    </citation>
    <scope>NUCLEOTIDE SEQUENCE [LARGE SCALE GENOMIC DNA]</scope>
    <source>
        <strain evidence="10 11">RMSCC 3488</strain>
    </source>
</reference>
<evidence type="ECO:0000256" key="4">
    <source>
        <dbReference type="ARBA" id="ARBA00022574"/>
    </source>
</evidence>
<keyword evidence="3" id="KW-0698">rRNA processing</keyword>
<gene>
    <name evidence="10" type="ORF">CPAG_07285</name>
</gene>
<evidence type="ECO:0000256" key="6">
    <source>
        <dbReference type="ARBA" id="ARBA00023163"/>
    </source>
</evidence>
<dbReference type="PANTHER" id="PTHR44215:SF1">
    <property type="entry name" value="WD REPEAT-CONTAINING PROTEIN 75"/>
    <property type="match status" value="1"/>
</dbReference>
<evidence type="ECO:0000256" key="5">
    <source>
        <dbReference type="ARBA" id="ARBA00022737"/>
    </source>
</evidence>
<reference evidence="11" key="2">
    <citation type="journal article" date="2009" name="Genome Res.">
        <title>Comparative genomic analyses of the human fungal pathogens Coccidioides and their relatives.</title>
        <authorList>
            <person name="Sharpton T.J."/>
            <person name="Stajich J.E."/>
            <person name="Rounsley S.D."/>
            <person name="Gardner M.J."/>
            <person name="Wortman J.R."/>
            <person name="Jordar V.S."/>
            <person name="Maiti R."/>
            <person name="Kodira C.D."/>
            <person name="Neafsey D.E."/>
            <person name="Zeng Q."/>
            <person name="Hung C.-Y."/>
            <person name="McMahan C."/>
            <person name="Muszewska A."/>
            <person name="Grynberg M."/>
            <person name="Mandel M.A."/>
            <person name="Kellner E.M."/>
            <person name="Barker B.M."/>
            <person name="Galgiani J.N."/>
            <person name="Orbach M.J."/>
            <person name="Kirkland T.N."/>
            <person name="Cole G.T."/>
            <person name="Henn M.R."/>
            <person name="Birren B.W."/>
            <person name="Taylor J.W."/>
        </authorList>
    </citation>
    <scope>NUCLEOTIDE SEQUENCE [LARGE SCALE GENOMIC DNA]</scope>
    <source>
        <strain evidence="11">RMSCC 3488</strain>
    </source>
</reference>
<name>A0A0J6FKW6_COCPO</name>
<keyword evidence="4 8" id="KW-0853">WD repeat</keyword>
<evidence type="ECO:0000256" key="2">
    <source>
        <dbReference type="ARBA" id="ARBA00022517"/>
    </source>
</evidence>
<dbReference type="PROSITE" id="PS50294">
    <property type="entry name" value="WD_REPEATS_REGION"/>
    <property type="match status" value="1"/>
</dbReference>
<evidence type="ECO:0000313" key="11">
    <source>
        <dbReference type="Proteomes" id="UP000054567"/>
    </source>
</evidence>
<comment type="subcellular location">
    <subcellularLocation>
        <location evidence="1">Nucleus</location>
        <location evidence="1">Nucleolus</location>
    </subcellularLocation>
</comment>
<dbReference type="GO" id="GO:0006364">
    <property type="term" value="P:rRNA processing"/>
    <property type="evidence" value="ECO:0007669"/>
    <property type="project" value="UniProtKB-KW"/>
</dbReference>
<feature type="compositionally biased region" description="Low complexity" evidence="9">
    <location>
        <begin position="46"/>
        <end position="56"/>
    </location>
</feature>
<dbReference type="VEuPathDB" id="FungiDB:CPAG_07285"/>
<dbReference type="InterPro" id="IPR036322">
    <property type="entry name" value="WD40_repeat_dom_sf"/>
</dbReference>
<dbReference type="AlphaFoldDB" id="A0A0J6FKW6"/>
<evidence type="ECO:0000256" key="1">
    <source>
        <dbReference type="ARBA" id="ARBA00004604"/>
    </source>
</evidence>
<dbReference type="GO" id="GO:0032040">
    <property type="term" value="C:small-subunit processome"/>
    <property type="evidence" value="ECO:0007669"/>
    <property type="project" value="InterPro"/>
</dbReference>
<dbReference type="PROSITE" id="PS50082">
    <property type="entry name" value="WD_REPEATS_2"/>
    <property type="match status" value="1"/>
</dbReference>
<dbReference type="SMART" id="SM00320">
    <property type="entry name" value="WD40"/>
    <property type="match status" value="3"/>
</dbReference>
<reference evidence="11" key="3">
    <citation type="journal article" date="2010" name="Genome Res.">
        <title>Population genomic sequencing of Coccidioides fungi reveals recent hybridization and transposon control.</title>
        <authorList>
            <person name="Neafsey D.E."/>
            <person name="Barker B.M."/>
            <person name="Sharpton T.J."/>
            <person name="Stajich J.E."/>
            <person name="Park D.J."/>
            <person name="Whiston E."/>
            <person name="Hung C.-Y."/>
            <person name="McMahan C."/>
            <person name="White J."/>
            <person name="Sykes S."/>
            <person name="Heiman D."/>
            <person name="Young S."/>
            <person name="Zeng Q."/>
            <person name="Abouelleil A."/>
            <person name="Aftuck L."/>
            <person name="Bessette D."/>
            <person name="Brown A."/>
            <person name="FitzGerald M."/>
            <person name="Lui A."/>
            <person name="Macdonald J.P."/>
            <person name="Priest M."/>
            <person name="Orbach M.J."/>
            <person name="Galgiani J.N."/>
            <person name="Kirkland T.N."/>
            <person name="Cole G.T."/>
            <person name="Birren B.W."/>
            <person name="Henn M.R."/>
            <person name="Taylor J.W."/>
            <person name="Rounsley S.D."/>
        </authorList>
    </citation>
    <scope>NUCLEOTIDE SEQUENCE [LARGE SCALE GENOMIC DNA]</scope>
    <source>
        <strain evidence="11">RMSCC 3488</strain>
    </source>
</reference>
<evidence type="ECO:0000313" key="10">
    <source>
        <dbReference type="EMBL" id="KMM70978.1"/>
    </source>
</evidence>
<evidence type="ECO:0000256" key="3">
    <source>
        <dbReference type="ARBA" id="ARBA00022552"/>
    </source>
</evidence>
<evidence type="ECO:0000256" key="9">
    <source>
        <dbReference type="SAM" id="MobiDB-lite"/>
    </source>
</evidence>
<feature type="region of interest" description="Disordered" evidence="9">
    <location>
        <begin position="1"/>
        <end position="71"/>
    </location>
</feature>
<dbReference type="Proteomes" id="UP000054567">
    <property type="component" value="Unassembled WGS sequence"/>
</dbReference>
<sequence length="956" mass="105293">MKEKRALRPDGSPEARPARETKRIKHSKDADSSLAVVSKHGHSKISAQGQSSSPKKASSKRVKASRAPVSAELSVMPKEVEEQGLAQNGRSDSWGLSYRSGGRFLNLDPIFSSDEKYLLLARHNAVQVYSMATSSIVRTLQIPDDAQHITGYKLCPVTPSRIFVATRSGSIIEWDWTTGECIHSWDISKRIVSLDAIPETRDGSSLSVSPAVYTICKIHRGKSEICVNIRERDTDGQLWKQSVIYKTSTHINNLHVVANGRVILATAGPYVVVGQSSGDPLQPAGNLEYTWREIRLPVYGTCFDIREPPQPHKLPAKAHNRLSPTAAVDLVVGDSDGAISIYYDFLDTLLRCENKGELDAGLVSRRLHWHRECVKTVRWSKDGNYLISGGLETVLVLWQLDTGRKQFLPHLTSAICNLVVSPSGVSYAVKLADNSAMVLSTSELRPTTSISSLQLPSKDDVKLHDKSTRSSNKMFNDRLAAVLHPIQSDYLLLAVPSSQAVYSPDKSPSASFLQTFDTRSNQHISRQALARTNVSILHTGPEGTELTTPDVKFVEISPDGDWLVTVDEWEQYPESMGVLTPIDESDGSCKRKEIFLKFWRWNETNDEWELVTRVDGPHFSSTEGSMPIRDLAVNPKQLGFATIGDDGVVRFWTPGYKPSSRKQDRIVKTWRCSRSIALESPVGADTASASYAGSCLGFSEDGSALAVCFAGQSNPAGLVYIIEPESGKICHTREGLFSGIPRGCGFLDRYLIVLSDHLVSWHTVTDQVMFAFALTDKPGSRASNRSTPLLALNHRNQTLAITFPRVMDDSETKSSESENKSHFQVAVFEPSGPNPLFQSKLKYAPRALLPSAKSGDYIVVDSAAQVLQLSSSTQLARVPMESSEVDLSLRTGLEDIFGYRRVLPQQNQSELDAEYEHVQVNSLADIFDVGPSFALPGVDVLLKDVMDMFGGKATKE</sequence>
<feature type="repeat" description="WD" evidence="8">
    <location>
        <begin position="367"/>
        <end position="408"/>
    </location>
</feature>
<keyword evidence="5" id="KW-0677">Repeat</keyword>
<evidence type="ECO:0000256" key="7">
    <source>
        <dbReference type="ARBA" id="ARBA00023242"/>
    </source>
</evidence>
<dbReference type="GO" id="GO:0003723">
    <property type="term" value="F:RNA binding"/>
    <property type="evidence" value="ECO:0007669"/>
    <property type="project" value="InterPro"/>
</dbReference>
<dbReference type="EMBL" id="DS268112">
    <property type="protein sequence ID" value="KMM70978.1"/>
    <property type="molecule type" value="Genomic_DNA"/>
</dbReference>
<feature type="compositionally biased region" description="Basic and acidic residues" evidence="9">
    <location>
        <begin position="1"/>
        <end position="31"/>
    </location>
</feature>